<evidence type="ECO:0000313" key="1">
    <source>
        <dbReference type="EMBL" id="RFF31628.1"/>
    </source>
</evidence>
<dbReference type="RefSeq" id="WP_116649934.1">
    <property type="nucleotide sequence ID" value="NZ_QUZK01000018.1"/>
</dbReference>
<sequence length="92" mass="10296">MDEIASRGGVSLFTVSRIPVANGLNRFSELDPKPPVQRYEHPHPDAMVHLDIKKLARFRVPGHRVTGMPRKGSKGIGWEHAHVTIDDHSRIA</sequence>
<evidence type="ECO:0000313" key="2">
    <source>
        <dbReference type="Proteomes" id="UP000260351"/>
    </source>
</evidence>
<dbReference type="AlphaFoldDB" id="A0A3E1KAY9"/>
<protein>
    <submittedName>
        <fullName evidence="1">Uncharacterized protein</fullName>
    </submittedName>
</protein>
<gene>
    <name evidence="1" type="ORF">DZC52_04550</name>
</gene>
<organism evidence="1 2">
    <name type="scientific">Wenzhouxiangella sediminis</name>
    <dbReference type="NCBI Taxonomy" id="1792836"/>
    <lineage>
        <taxon>Bacteria</taxon>
        <taxon>Pseudomonadati</taxon>
        <taxon>Pseudomonadota</taxon>
        <taxon>Gammaproteobacteria</taxon>
        <taxon>Chromatiales</taxon>
        <taxon>Wenzhouxiangellaceae</taxon>
        <taxon>Wenzhouxiangella</taxon>
    </lineage>
</organism>
<dbReference type="EMBL" id="QUZK01000018">
    <property type="protein sequence ID" value="RFF31628.1"/>
    <property type="molecule type" value="Genomic_DNA"/>
</dbReference>
<dbReference type="Proteomes" id="UP000260351">
    <property type="component" value="Unassembled WGS sequence"/>
</dbReference>
<reference evidence="1 2" key="1">
    <citation type="submission" date="2018-08" db="EMBL/GenBank/DDBJ databases">
        <title>Wenzhouxiangella salilacus sp. nov., a novel bacterium isolated from a saline lake in Xinjiang Province, China.</title>
        <authorList>
            <person name="Han S."/>
        </authorList>
    </citation>
    <scope>NUCLEOTIDE SEQUENCE [LARGE SCALE GENOMIC DNA]</scope>
    <source>
        <strain evidence="1 2">XDB06</strain>
    </source>
</reference>
<comment type="caution">
    <text evidence="1">The sequence shown here is derived from an EMBL/GenBank/DDBJ whole genome shotgun (WGS) entry which is preliminary data.</text>
</comment>
<proteinExistence type="predicted"/>
<accession>A0A3E1KAY9</accession>
<name>A0A3E1KAY9_9GAMM</name>
<keyword evidence="2" id="KW-1185">Reference proteome</keyword>
<dbReference type="OrthoDB" id="9774685at2"/>